<dbReference type="EMBL" id="CM037161">
    <property type="protein sequence ID" value="KAH7854061.1"/>
    <property type="molecule type" value="Genomic_DNA"/>
</dbReference>
<gene>
    <name evidence="1" type="ORF">Vadar_009604</name>
</gene>
<comment type="caution">
    <text evidence="1">The sequence shown here is derived from an EMBL/GenBank/DDBJ whole genome shotgun (WGS) entry which is preliminary data.</text>
</comment>
<protein>
    <submittedName>
        <fullName evidence="1">Uncharacterized protein</fullName>
    </submittedName>
</protein>
<dbReference type="Proteomes" id="UP000828048">
    <property type="component" value="Chromosome 11"/>
</dbReference>
<keyword evidence="2" id="KW-1185">Reference proteome</keyword>
<accession>A0ACB7YKG2</accession>
<proteinExistence type="predicted"/>
<organism evidence="1 2">
    <name type="scientific">Vaccinium darrowii</name>
    <dbReference type="NCBI Taxonomy" id="229202"/>
    <lineage>
        <taxon>Eukaryota</taxon>
        <taxon>Viridiplantae</taxon>
        <taxon>Streptophyta</taxon>
        <taxon>Embryophyta</taxon>
        <taxon>Tracheophyta</taxon>
        <taxon>Spermatophyta</taxon>
        <taxon>Magnoliopsida</taxon>
        <taxon>eudicotyledons</taxon>
        <taxon>Gunneridae</taxon>
        <taxon>Pentapetalae</taxon>
        <taxon>asterids</taxon>
        <taxon>Ericales</taxon>
        <taxon>Ericaceae</taxon>
        <taxon>Vaccinioideae</taxon>
        <taxon>Vaccinieae</taxon>
        <taxon>Vaccinium</taxon>
    </lineage>
</organism>
<evidence type="ECO:0000313" key="1">
    <source>
        <dbReference type="EMBL" id="KAH7854061.1"/>
    </source>
</evidence>
<name>A0ACB7YKG2_9ERIC</name>
<evidence type="ECO:0000313" key="2">
    <source>
        <dbReference type="Proteomes" id="UP000828048"/>
    </source>
</evidence>
<sequence length="518" mass="57610">MVMKVGFFVVFMTFSSILSPIHSSADCSVINWWCDKTPYPKPCKYYLGQDCSHSPLSKNDFRILATKLALEWSIDALDYIKWFGLTRYDDKKRGAWTDCLKLHKSTIVQLTRTLDKSTNHSDFDIQTWLSSALTNLDTCQTGFDELGVTDYIFSLKNNNVSQLISNILAINNVETDHQTTYKGGFPSWVSGGDRGLLLSKWLSPDFVVAQDGSGNFLPIKEAIDASITTSHGGRFVIFVKSGVYSENIEVGLNMENIMLIGNGWKSTIITGNRSHVGGYSTFDSATFSVAGNGFMARGITFRNTAGQQNGQAVALLSRSDRSVFYRCSFEGYQDTLCVHSQRQFYTESHVFGTTDFIFGNAAVVFQNCFIHGRTPLEGNQIVITAQSRSDPNQNTGISIHRCHVSPAKGHGPVVKPFVAYLGRPWMDYARVVYMRSYLDGFVPGVGWSQWGNNTGNLGTLYYGEYGNFGPGSSTKERVKWSGYHDIANITEAENFTVGKFIGGESWLLEADVPFILDI</sequence>
<reference evidence="1 2" key="1">
    <citation type="journal article" date="2021" name="Hortic Res">
        <title>High-quality reference genome and annotation aids understanding of berry development for evergreen blueberry (Vaccinium darrowii).</title>
        <authorList>
            <person name="Yu J."/>
            <person name="Hulse-Kemp A.M."/>
            <person name="Babiker E."/>
            <person name="Staton M."/>
        </authorList>
    </citation>
    <scope>NUCLEOTIDE SEQUENCE [LARGE SCALE GENOMIC DNA]</scope>
    <source>
        <strain evidence="2">cv. NJ 8807/NJ 8810</strain>
        <tissue evidence="1">Young leaf</tissue>
    </source>
</reference>